<dbReference type="PANTHER" id="PTHR11690">
    <property type="entry name" value="AMILORIDE-SENSITIVE SODIUM CHANNEL-RELATED"/>
    <property type="match status" value="1"/>
</dbReference>
<gene>
    <name evidence="13" type="ORF">PoB_002218600</name>
</gene>
<dbReference type="Pfam" id="PF00858">
    <property type="entry name" value="ASC"/>
    <property type="match status" value="1"/>
</dbReference>
<evidence type="ECO:0000256" key="3">
    <source>
        <dbReference type="ARBA" id="ARBA00022461"/>
    </source>
</evidence>
<protein>
    <submittedName>
        <fullName evidence="13">Acid-sensing ion channel 4</fullName>
    </submittedName>
</protein>
<dbReference type="GO" id="GO:0015280">
    <property type="term" value="F:ligand-gated sodium channel activity"/>
    <property type="evidence" value="ECO:0007669"/>
    <property type="project" value="TreeGrafter"/>
</dbReference>
<dbReference type="PANTHER" id="PTHR11690:SF300">
    <property type="entry name" value="PICKPOCKET PROTEIN 19"/>
    <property type="match status" value="1"/>
</dbReference>
<dbReference type="Gene3D" id="1.10.287.770">
    <property type="entry name" value="YojJ-like"/>
    <property type="match status" value="1"/>
</dbReference>
<evidence type="ECO:0000256" key="8">
    <source>
        <dbReference type="ARBA" id="ARBA00023136"/>
    </source>
</evidence>
<evidence type="ECO:0000256" key="11">
    <source>
        <dbReference type="RuleBase" id="RU000679"/>
    </source>
</evidence>
<evidence type="ECO:0000256" key="2">
    <source>
        <dbReference type="ARBA" id="ARBA00022448"/>
    </source>
</evidence>
<comment type="subcellular location">
    <subcellularLocation>
        <location evidence="1">Membrane</location>
        <topology evidence="1">Multi-pass membrane protein</topology>
    </subcellularLocation>
</comment>
<dbReference type="GO" id="GO:0005886">
    <property type="term" value="C:plasma membrane"/>
    <property type="evidence" value="ECO:0007669"/>
    <property type="project" value="TreeGrafter"/>
</dbReference>
<keyword evidence="2 11" id="KW-0813">Transport</keyword>
<evidence type="ECO:0000256" key="7">
    <source>
        <dbReference type="ARBA" id="ARBA00023065"/>
    </source>
</evidence>
<evidence type="ECO:0000256" key="6">
    <source>
        <dbReference type="ARBA" id="ARBA00023053"/>
    </source>
</evidence>
<keyword evidence="9 11" id="KW-0739">Sodium transport</keyword>
<sequence>MCFKYVARFNGELAGGRVATRSGFGGGFQAVLTISTAGYANSLNGDDGYMYSFLPYPYKAFGDQYCDDSRQGNDNNITDTIAACTFKKLKDKSAEICGCSNNDKMFSETSTSNSLGCPRPCYMQDYEPQLSITYFPSDSEKTLVHHLNPAVKFRELRKSYLGLRINFKDMILRVSEHVPEQDSNTLFGAIGGNMGLFLGISILTLVEIVEFLIILLYRFFFKKYARGRKEDTEQTPNNTALSQVKRNGECVGNFSYTLE</sequence>
<evidence type="ECO:0000256" key="9">
    <source>
        <dbReference type="ARBA" id="ARBA00023201"/>
    </source>
</evidence>
<name>A0AAV3ZMD4_9GAST</name>
<evidence type="ECO:0000256" key="12">
    <source>
        <dbReference type="SAM" id="Phobius"/>
    </source>
</evidence>
<evidence type="ECO:0000313" key="14">
    <source>
        <dbReference type="Proteomes" id="UP000735302"/>
    </source>
</evidence>
<keyword evidence="5 12" id="KW-1133">Transmembrane helix</keyword>
<dbReference type="Proteomes" id="UP000735302">
    <property type="component" value="Unassembled WGS sequence"/>
</dbReference>
<evidence type="ECO:0000313" key="13">
    <source>
        <dbReference type="EMBL" id="GFN95680.1"/>
    </source>
</evidence>
<evidence type="ECO:0000256" key="4">
    <source>
        <dbReference type="ARBA" id="ARBA00022692"/>
    </source>
</evidence>
<keyword evidence="8 12" id="KW-0472">Membrane</keyword>
<dbReference type="EMBL" id="BLXT01002524">
    <property type="protein sequence ID" value="GFN95680.1"/>
    <property type="molecule type" value="Genomic_DNA"/>
</dbReference>
<organism evidence="13 14">
    <name type="scientific">Plakobranchus ocellatus</name>
    <dbReference type="NCBI Taxonomy" id="259542"/>
    <lineage>
        <taxon>Eukaryota</taxon>
        <taxon>Metazoa</taxon>
        <taxon>Spiralia</taxon>
        <taxon>Lophotrochozoa</taxon>
        <taxon>Mollusca</taxon>
        <taxon>Gastropoda</taxon>
        <taxon>Heterobranchia</taxon>
        <taxon>Euthyneura</taxon>
        <taxon>Panpulmonata</taxon>
        <taxon>Sacoglossa</taxon>
        <taxon>Placobranchoidea</taxon>
        <taxon>Plakobranchidae</taxon>
        <taxon>Plakobranchus</taxon>
    </lineage>
</organism>
<keyword evidence="6" id="KW-0915">Sodium</keyword>
<comment type="similarity">
    <text evidence="11">Belongs to the amiloride-sensitive sodium channel (TC 1.A.6) family.</text>
</comment>
<proteinExistence type="inferred from homology"/>
<keyword evidence="4 11" id="KW-0812">Transmembrane</keyword>
<evidence type="ECO:0000256" key="10">
    <source>
        <dbReference type="ARBA" id="ARBA00023303"/>
    </source>
</evidence>
<keyword evidence="10 11" id="KW-0407">Ion channel</keyword>
<keyword evidence="7 11" id="KW-0406">Ion transport</keyword>
<feature type="transmembrane region" description="Helical" evidence="12">
    <location>
        <begin position="194"/>
        <end position="220"/>
    </location>
</feature>
<evidence type="ECO:0000256" key="5">
    <source>
        <dbReference type="ARBA" id="ARBA00022989"/>
    </source>
</evidence>
<keyword evidence="14" id="KW-1185">Reference proteome</keyword>
<evidence type="ECO:0000256" key="1">
    <source>
        <dbReference type="ARBA" id="ARBA00004141"/>
    </source>
</evidence>
<keyword evidence="3 11" id="KW-0894">Sodium channel</keyword>
<reference evidence="13 14" key="1">
    <citation type="journal article" date="2021" name="Elife">
        <title>Chloroplast acquisition without the gene transfer in kleptoplastic sea slugs, Plakobranchus ocellatus.</title>
        <authorList>
            <person name="Maeda T."/>
            <person name="Takahashi S."/>
            <person name="Yoshida T."/>
            <person name="Shimamura S."/>
            <person name="Takaki Y."/>
            <person name="Nagai Y."/>
            <person name="Toyoda A."/>
            <person name="Suzuki Y."/>
            <person name="Arimoto A."/>
            <person name="Ishii H."/>
            <person name="Satoh N."/>
            <person name="Nishiyama T."/>
            <person name="Hasebe M."/>
            <person name="Maruyama T."/>
            <person name="Minagawa J."/>
            <person name="Obokata J."/>
            <person name="Shigenobu S."/>
        </authorList>
    </citation>
    <scope>NUCLEOTIDE SEQUENCE [LARGE SCALE GENOMIC DNA]</scope>
</reference>
<comment type="caution">
    <text evidence="13">The sequence shown here is derived from an EMBL/GenBank/DDBJ whole genome shotgun (WGS) entry which is preliminary data.</text>
</comment>
<dbReference type="InterPro" id="IPR001873">
    <property type="entry name" value="ENaC"/>
</dbReference>
<accession>A0AAV3ZMD4</accession>
<dbReference type="AlphaFoldDB" id="A0AAV3ZMD4"/>